<dbReference type="PANTHER" id="PTHR43685:SF3">
    <property type="entry name" value="SLR2126 PROTEIN"/>
    <property type="match status" value="1"/>
</dbReference>
<organism evidence="4 5">
    <name type="scientific">Flavihumibacter petaseus NBRC 106054</name>
    <dbReference type="NCBI Taxonomy" id="1220578"/>
    <lineage>
        <taxon>Bacteria</taxon>
        <taxon>Pseudomonadati</taxon>
        <taxon>Bacteroidota</taxon>
        <taxon>Chitinophagia</taxon>
        <taxon>Chitinophagales</taxon>
        <taxon>Chitinophagaceae</taxon>
        <taxon>Flavihumibacter</taxon>
    </lineage>
</organism>
<dbReference type="InterPro" id="IPR050834">
    <property type="entry name" value="Glycosyltransf_2"/>
</dbReference>
<feature type="domain" description="Glycosyltransferase 2-like" evidence="2">
    <location>
        <begin position="6"/>
        <end position="135"/>
    </location>
</feature>
<sequence length="269" mass="30820">MLPTSSLIIATYNWPKALQRCLKSVREQAVLPGEVLIADDGSREETKQLVASMQSDFPVPLRHIWQEDKGFRLAKIRNRANAAADGEYLIQVDGDLILHPDFVKDHLEAATPGYFIGGSRVILGREFSEKLLDNQSLQPTVFRRGISNRLNALHSATLGSAASRIIKTKNAYNIRGCNMSYWKRDFIRVNGYNELYNGWGREDTDLIIRLYNAGLKRTYFKLRGIVFHLWHKESSKNYLPQNDEILQATIRERLVVCRDGIDQYIQPQL</sequence>
<name>A0A0E9MWW1_9BACT</name>
<accession>A0A0E9MWW1</accession>
<dbReference type="GO" id="GO:0016740">
    <property type="term" value="F:transferase activity"/>
    <property type="evidence" value="ECO:0007669"/>
    <property type="project" value="UniProtKB-KW"/>
</dbReference>
<reference evidence="4 5" key="1">
    <citation type="submission" date="2015-04" db="EMBL/GenBank/DDBJ databases">
        <title>Whole genome shotgun sequence of Flavihumibacter petaseus NBRC 106054.</title>
        <authorList>
            <person name="Miyazawa S."/>
            <person name="Hosoyama A."/>
            <person name="Hashimoto M."/>
            <person name="Noguchi M."/>
            <person name="Tsuchikane K."/>
            <person name="Ohji S."/>
            <person name="Yamazoe A."/>
            <person name="Ichikawa N."/>
            <person name="Kimura A."/>
            <person name="Fujita N."/>
        </authorList>
    </citation>
    <scope>NUCLEOTIDE SEQUENCE [LARGE SCALE GENOMIC DNA]</scope>
    <source>
        <strain evidence="4 5">NBRC 106054</strain>
    </source>
</reference>
<dbReference type="RefSeq" id="WP_046367836.1">
    <property type="nucleotide sequence ID" value="NZ_BBWV01000001.1"/>
</dbReference>
<comment type="caution">
    <text evidence="4">The sequence shown here is derived from an EMBL/GenBank/DDBJ whole genome shotgun (WGS) entry which is preliminary data.</text>
</comment>
<keyword evidence="1 4" id="KW-0808">Transferase</keyword>
<dbReference type="SUPFAM" id="SSF53448">
    <property type="entry name" value="Nucleotide-diphospho-sugar transferases"/>
    <property type="match status" value="1"/>
</dbReference>
<keyword evidence="5" id="KW-1185">Reference proteome</keyword>
<dbReference type="InterPro" id="IPR001173">
    <property type="entry name" value="Glyco_trans_2-like"/>
</dbReference>
<dbReference type="Gene3D" id="3.90.550.10">
    <property type="entry name" value="Spore Coat Polysaccharide Biosynthesis Protein SpsA, Chain A"/>
    <property type="match status" value="1"/>
</dbReference>
<evidence type="ECO:0000313" key="4">
    <source>
        <dbReference type="EMBL" id="GAO42074.1"/>
    </source>
</evidence>
<dbReference type="OrthoDB" id="9801954at2"/>
<proteinExistence type="predicted"/>
<dbReference type="AlphaFoldDB" id="A0A0E9MWW1"/>
<dbReference type="CDD" id="cd06420">
    <property type="entry name" value="GT2_Chondriotin_Pol_N"/>
    <property type="match status" value="1"/>
</dbReference>
<dbReference type="EMBL" id="BBWV01000001">
    <property type="protein sequence ID" value="GAO42074.1"/>
    <property type="molecule type" value="Genomic_DNA"/>
</dbReference>
<evidence type="ECO:0000259" key="2">
    <source>
        <dbReference type="Pfam" id="PF00535"/>
    </source>
</evidence>
<dbReference type="PANTHER" id="PTHR43685">
    <property type="entry name" value="GLYCOSYLTRANSFERASE"/>
    <property type="match status" value="1"/>
</dbReference>
<protein>
    <submittedName>
        <fullName evidence="4">Putative glycosyltransferase</fullName>
    </submittedName>
</protein>
<dbReference type="Proteomes" id="UP000033121">
    <property type="component" value="Unassembled WGS sequence"/>
</dbReference>
<dbReference type="InterPro" id="IPR027791">
    <property type="entry name" value="Galactosyl_T_C"/>
</dbReference>
<dbReference type="STRING" id="1220578.FPE01S_01_10870"/>
<dbReference type="InterPro" id="IPR029044">
    <property type="entry name" value="Nucleotide-diphossugar_trans"/>
</dbReference>
<evidence type="ECO:0000313" key="5">
    <source>
        <dbReference type="Proteomes" id="UP000033121"/>
    </source>
</evidence>
<feature type="domain" description="Galactosyltransferase C-terminal" evidence="3">
    <location>
        <begin position="171"/>
        <end position="232"/>
    </location>
</feature>
<gene>
    <name evidence="4" type="ORF">FPE01S_01_10870</name>
</gene>
<dbReference type="Pfam" id="PF02709">
    <property type="entry name" value="Glyco_transf_7C"/>
    <property type="match status" value="1"/>
</dbReference>
<evidence type="ECO:0000256" key="1">
    <source>
        <dbReference type="ARBA" id="ARBA00022679"/>
    </source>
</evidence>
<dbReference type="Pfam" id="PF00535">
    <property type="entry name" value="Glycos_transf_2"/>
    <property type="match status" value="1"/>
</dbReference>
<evidence type="ECO:0000259" key="3">
    <source>
        <dbReference type="Pfam" id="PF02709"/>
    </source>
</evidence>